<dbReference type="PANTHER" id="PTHR43182">
    <property type="entry name" value="COBALT-PRECORRIN-6B C(15)-METHYLTRANSFERASE (DECARBOXYLATING)"/>
    <property type="match status" value="1"/>
</dbReference>
<dbReference type="EMBL" id="FOAN01000004">
    <property type="protein sequence ID" value="SEL49792.1"/>
    <property type="molecule type" value="Genomic_DNA"/>
</dbReference>
<protein>
    <submittedName>
        <fullName evidence="7">Precorrin-6Y C5,15-methyltransferase (Decarboxylating)</fullName>
    </submittedName>
</protein>
<dbReference type="InterPro" id="IPR000878">
    <property type="entry name" value="4pyrrol_Mease"/>
</dbReference>
<dbReference type="InterPro" id="IPR035996">
    <property type="entry name" value="4pyrrol_Methylase_sf"/>
</dbReference>
<evidence type="ECO:0000256" key="1">
    <source>
        <dbReference type="ARBA" id="ARBA00004953"/>
    </source>
</evidence>
<accession>A0A1H7QPF0</accession>
<evidence type="ECO:0000259" key="6">
    <source>
        <dbReference type="Pfam" id="PF00590"/>
    </source>
</evidence>
<dbReference type="CDD" id="cd11644">
    <property type="entry name" value="Precorrin-6Y-MT"/>
    <property type="match status" value="1"/>
</dbReference>
<dbReference type="InterPro" id="IPR006365">
    <property type="entry name" value="Cbl_synth_CobL"/>
</dbReference>
<keyword evidence="5" id="KW-0949">S-adenosyl-L-methionine</keyword>
<dbReference type="RefSeq" id="WP_091834659.1">
    <property type="nucleotide sequence ID" value="NZ_FOAN01000004.1"/>
</dbReference>
<dbReference type="GO" id="GO:0032259">
    <property type="term" value="P:methylation"/>
    <property type="evidence" value="ECO:0007669"/>
    <property type="project" value="UniProtKB-KW"/>
</dbReference>
<evidence type="ECO:0000313" key="7">
    <source>
        <dbReference type="EMBL" id="SEL49792.1"/>
    </source>
</evidence>
<dbReference type="InterPro" id="IPR029063">
    <property type="entry name" value="SAM-dependent_MTases_sf"/>
</dbReference>
<evidence type="ECO:0000256" key="2">
    <source>
        <dbReference type="ARBA" id="ARBA00022573"/>
    </source>
</evidence>
<reference evidence="8" key="1">
    <citation type="submission" date="2016-10" db="EMBL/GenBank/DDBJ databases">
        <authorList>
            <person name="Varghese N."/>
            <person name="Submissions S."/>
        </authorList>
    </citation>
    <scope>NUCLEOTIDE SEQUENCE [LARGE SCALE GENOMIC DNA]</scope>
    <source>
        <strain evidence="8">LMG 26383,CCUG 61248,R- 45681</strain>
    </source>
</reference>
<dbReference type="Gene3D" id="3.30.950.10">
    <property type="entry name" value="Methyltransferase, Cobalt-precorrin-4 Transmethylase, Domain 2"/>
    <property type="match status" value="1"/>
</dbReference>
<evidence type="ECO:0000256" key="4">
    <source>
        <dbReference type="ARBA" id="ARBA00022679"/>
    </source>
</evidence>
<keyword evidence="3 7" id="KW-0489">Methyltransferase</keyword>
<dbReference type="PIRSF" id="PIRSF036428">
    <property type="entry name" value="CobL"/>
    <property type="match status" value="1"/>
</dbReference>
<dbReference type="OrthoDB" id="9787825at2"/>
<dbReference type="Gene3D" id="3.40.1010.10">
    <property type="entry name" value="Cobalt-precorrin-4 Transmethylase, Domain 1"/>
    <property type="match status" value="1"/>
</dbReference>
<comment type="pathway">
    <text evidence="1">Cofactor biosynthesis; adenosylcobalamin biosynthesis.</text>
</comment>
<keyword evidence="4 7" id="KW-0808">Transferase</keyword>
<evidence type="ECO:0000256" key="5">
    <source>
        <dbReference type="ARBA" id="ARBA00022691"/>
    </source>
</evidence>
<dbReference type="InterPro" id="IPR050714">
    <property type="entry name" value="Cobalamin_biosynth_MTase"/>
</dbReference>
<keyword evidence="2" id="KW-0169">Cobalamin biosynthesis</keyword>
<evidence type="ECO:0000313" key="8">
    <source>
        <dbReference type="Proteomes" id="UP000199664"/>
    </source>
</evidence>
<dbReference type="CDD" id="cd02440">
    <property type="entry name" value="AdoMet_MTases"/>
    <property type="match status" value="1"/>
</dbReference>
<evidence type="ECO:0000256" key="3">
    <source>
        <dbReference type="ARBA" id="ARBA00022603"/>
    </source>
</evidence>
<keyword evidence="8" id="KW-1185">Reference proteome</keyword>
<dbReference type="InterPro" id="IPR012818">
    <property type="entry name" value="CbiE"/>
</dbReference>
<gene>
    <name evidence="7" type="ORF">SAMN04515666_10481</name>
</gene>
<dbReference type="NCBIfam" id="TIGR02467">
    <property type="entry name" value="CbiE"/>
    <property type="match status" value="1"/>
</dbReference>
<dbReference type="STRING" id="1036779.SAMN04515666_10481"/>
<dbReference type="SUPFAM" id="SSF53335">
    <property type="entry name" value="S-adenosyl-L-methionine-dependent methyltransferases"/>
    <property type="match status" value="1"/>
</dbReference>
<organism evidence="7 8">
    <name type="scientific">Bosea lupini</name>
    <dbReference type="NCBI Taxonomy" id="1036779"/>
    <lineage>
        <taxon>Bacteria</taxon>
        <taxon>Pseudomonadati</taxon>
        <taxon>Pseudomonadota</taxon>
        <taxon>Alphaproteobacteria</taxon>
        <taxon>Hyphomicrobiales</taxon>
        <taxon>Boseaceae</taxon>
        <taxon>Bosea</taxon>
    </lineage>
</organism>
<dbReference type="Proteomes" id="UP000199664">
    <property type="component" value="Unassembled WGS sequence"/>
</dbReference>
<dbReference type="GO" id="GO:0008276">
    <property type="term" value="F:protein methyltransferase activity"/>
    <property type="evidence" value="ECO:0007669"/>
    <property type="project" value="InterPro"/>
</dbReference>
<dbReference type="UniPathway" id="UPA00148"/>
<dbReference type="InterPro" id="IPR014776">
    <property type="entry name" value="4pyrrole_Mease_sub2"/>
</dbReference>
<proteinExistence type="predicted"/>
<dbReference type="SUPFAM" id="SSF53790">
    <property type="entry name" value="Tetrapyrrole methylase"/>
    <property type="match status" value="1"/>
</dbReference>
<dbReference type="GO" id="GO:0009236">
    <property type="term" value="P:cobalamin biosynthetic process"/>
    <property type="evidence" value="ECO:0007669"/>
    <property type="project" value="UniProtKB-UniPathway"/>
</dbReference>
<dbReference type="Gene3D" id="3.40.50.150">
    <property type="entry name" value="Vaccinia Virus protein VP39"/>
    <property type="match status" value="1"/>
</dbReference>
<dbReference type="InterPro" id="IPR014777">
    <property type="entry name" value="4pyrrole_Mease_sub1"/>
</dbReference>
<name>A0A1H7QPF0_9HYPH</name>
<dbReference type="NCBIfam" id="TIGR02469">
    <property type="entry name" value="CbiT"/>
    <property type="match status" value="1"/>
</dbReference>
<dbReference type="AlphaFoldDB" id="A0A1H7QPF0"/>
<dbReference type="PANTHER" id="PTHR43182:SF1">
    <property type="entry name" value="COBALT-PRECORRIN-7 C(5)-METHYLTRANSFERASE"/>
    <property type="match status" value="1"/>
</dbReference>
<feature type="domain" description="Tetrapyrrole methylase" evidence="6">
    <location>
        <begin position="20"/>
        <end position="204"/>
    </location>
</feature>
<dbReference type="InterPro" id="IPR014008">
    <property type="entry name" value="Cbl_synth_MTase_CbiT"/>
</dbReference>
<dbReference type="Pfam" id="PF00590">
    <property type="entry name" value="TP_methylase"/>
    <property type="match status" value="1"/>
</dbReference>
<sequence length="416" mass="44385">MEQFSPETTRLSSVPPGPWLSLVGLGEDGRAGLCAEALAALESAEIVFGGERHLKLIGDVPGEARPWPQPFRNALPAILAEKGRNVCVLATSDPFHYGIGAGLTKAVPAAEMRVIPQLSSFSMACTRMRWPQEECGLVSLHGRALQRIIPFLQPGARVLALSWDDSTPLAVAQLMSARGFGESTITVLETIGGPNERIRQTRADAFALDGIVPLNLLAIEVVASRDARILPLATGLSDDWFEHDGQLTKADIRAITLSALAPRAGELLWDIGAGSGSIGIEWSLRHRHNRAIAFEERPERAARIARNRLALGAPPLEVVEGKAPESFAGKASPDAVFIGGGLTDPGVFEAAFAALKPRGRLVANAVTIEGEARLAGLFAVHGGNLRRIGVSHLDPIGTMHGWRAAMAVTQWRVVKP</sequence>